<proteinExistence type="predicted"/>
<name>A0A433JNG8_9MICO</name>
<accession>A0A433JNG8</accession>
<dbReference type="OrthoDB" id="5120128at2"/>
<dbReference type="PANTHER" id="PTHR36974:SF1">
    <property type="entry name" value="DOXX FAMILY MEMBRANE PROTEIN"/>
    <property type="match status" value="1"/>
</dbReference>
<evidence type="ECO:0000256" key="3">
    <source>
        <dbReference type="ARBA" id="ARBA00022989"/>
    </source>
</evidence>
<keyword evidence="4 5" id="KW-0472">Membrane</keyword>
<keyword evidence="3 5" id="KW-1133">Transmembrane helix</keyword>
<sequence length="130" mass="13744">MSIEVVSLVVRVLLSVAFVAMGVLHFVPSAAKGMAAIIPPALRGSDPRTPRRFVAFTGLCEIAGGVGLLLPPLQTAAGILLAVFLVAVFPANAFAARHPERFGRLAIPFWPRLIGQLVLIGLCVFAAVRF</sequence>
<feature type="transmembrane region" description="Helical" evidence="5">
    <location>
        <begin position="12"/>
        <end position="31"/>
    </location>
</feature>
<comment type="caution">
    <text evidence="6">The sequence shown here is derived from an EMBL/GenBank/DDBJ whole genome shotgun (WGS) entry which is preliminary data.</text>
</comment>
<dbReference type="InterPro" id="IPR032808">
    <property type="entry name" value="DoxX"/>
</dbReference>
<keyword evidence="7" id="KW-1185">Reference proteome</keyword>
<keyword evidence="2 5" id="KW-0812">Transmembrane</keyword>
<evidence type="ECO:0000313" key="7">
    <source>
        <dbReference type="Proteomes" id="UP000274909"/>
    </source>
</evidence>
<protein>
    <recommendedName>
        <fullName evidence="8">DoxX family membrane protein</fullName>
    </recommendedName>
</protein>
<feature type="transmembrane region" description="Helical" evidence="5">
    <location>
        <begin position="109"/>
        <end position="128"/>
    </location>
</feature>
<dbReference type="GO" id="GO:0016020">
    <property type="term" value="C:membrane"/>
    <property type="evidence" value="ECO:0007669"/>
    <property type="project" value="UniProtKB-SubCell"/>
</dbReference>
<evidence type="ECO:0000313" key="6">
    <source>
        <dbReference type="EMBL" id="RUQ97629.1"/>
    </source>
</evidence>
<feature type="transmembrane region" description="Helical" evidence="5">
    <location>
        <begin position="76"/>
        <end position="97"/>
    </location>
</feature>
<evidence type="ECO:0008006" key="8">
    <source>
        <dbReference type="Google" id="ProtNLM"/>
    </source>
</evidence>
<evidence type="ECO:0000256" key="1">
    <source>
        <dbReference type="ARBA" id="ARBA00004141"/>
    </source>
</evidence>
<evidence type="ECO:0000256" key="2">
    <source>
        <dbReference type="ARBA" id="ARBA00022692"/>
    </source>
</evidence>
<evidence type="ECO:0000256" key="4">
    <source>
        <dbReference type="ARBA" id="ARBA00023136"/>
    </source>
</evidence>
<dbReference type="Proteomes" id="UP000274909">
    <property type="component" value="Unassembled WGS sequence"/>
</dbReference>
<comment type="subcellular location">
    <subcellularLocation>
        <location evidence="1">Membrane</location>
        <topology evidence="1">Multi-pass membrane protein</topology>
    </subcellularLocation>
</comment>
<evidence type="ECO:0000256" key="5">
    <source>
        <dbReference type="SAM" id="Phobius"/>
    </source>
</evidence>
<dbReference type="AlphaFoldDB" id="A0A433JNG8"/>
<dbReference type="PANTHER" id="PTHR36974">
    <property type="entry name" value="MEMBRANE PROTEIN-RELATED"/>
    <property type="match status" value="1"/>
</dbReference>
<gene>
    <name evidence="6" type="ORF">ELQ94_15845</name>
</gene>
<organism evidence="6 7">
    <name type="scientific">Labedella endophytica</name>
    <dbReference type="NCBI Taxonomy" id="1523160"/>
    <lineage>
        <taxon>Bacteria</taxon>
        <taxon>Bacillati</taxon>
        <taxon>Actinomycetota</taxon>
        <taxon>Actinomycetes</taxon>
        <taxon>Micrococcales</taxon>
        <taxon>Microbacteriaceae</taxon>
        <taxon>Labedella</taxon>
    </lineage>
</organism>
<reference evidence="6 7" key="1">
    <citation type="submission" date="2018-12" db="EMBL/GenBank/DDBJ databases">
        <authorList>
            <person name="Li F."/>
        </authorList>
    </citation>
    <scope>NUCLEOTIDE SEQUENCE [LARGE SCALE GENOMIC DNA]</scope>
    <source>
        <strain evidence="6 7">EGI 6500705</strain>
    </source>
</reference>
<dbReference type="Pfam" id="PF13564">
    <property type="entry name" value="DoxX_2"/>
    <property type="match status" value="1"/>
</dbReference>
<dbReference type="RefSeq" id="WP_127051339.1">
    <property type="nucleotide sequence ID" value="NZ_RZGZ01000005.1"/>
</dbReference>
<dbReference type="EMBL" id="RZGZ01000005">
    <property type="protein sequence ID" value="RUQ97629.1"/>
    <property type="molecule type" value="Genomic_DNA"/>
</dbReference>